<evidence type="ECO:0000256" key="3">
    <source>
        <dbReference type="ARBA" id="ARBA00023237"/>
    </source>
</evidence>
<evidence type="ECO:0000256" key="4">
    <source>
        <dbReference type="PROSITE-ProRule" id="PRU00473"/>
    </source>
</evidence>
<dbReference type="InterPro" id="IPR006665">
    <property type="entry name" value="OmpA-like"/>
</dbReference>
<evidence type="ECO:0000259" key="6">
    <source>
        <dbReference type="PROSITE" id="PS51123"/>
    </source>
</evidence>
<evidence type="ECO:0000313" key="8">
    <source>
        <dbReference type="Proteomes" id="UP001205601"/>
    </source>
</evidence>
<dbReference type="PANTHER" id="PTHR30329">
    <property type="entry name" value="STATOR ELEMENT OF FLAGELLAR MOTOR COMPLEX"/>
    <property type="match status" value="1"/>
</dbReference>
<sequence>MKALTLALAFTPALALAAPTLSLPEGAVEAAGSVNPMQGFALPVGVFANDTLPTRPVQGEVTRTAWQIEGTATTMQLYLPLREQLVAEGFEPIVECEDDDCGGFDFRYAIDVLPEPDMHVDLGDFLFLSAERKAARNPEYVTLLVSRSSLSGFVQLVRVGPAETRPIAAAPVIAAEATGEAQSLGARLESQGAVALDDLVFQTGSAQLGEGDFPSLRAIADYLATNPSALVMLVGHTDAEGSLAANISLSEKRARSVVERLIQAFGVNPAQLSADGVGYLAPRASNQTEDGRKLNRRVEAMLASTR</sequence>
<dbReference type="PRINTS" id="PR01021">
    <property type="entry name" value="OMPADOMAIN"/>
</dbReference>
<comment type="caution">
    <text evidence="7">The sequence shown here is derived from an EMBL/GenBank/DDBJ whole genome shotgun (WGS) entry which is preliminary data.</text>
</comment>
<proteinExistence type="predicted"/>
<dbReference type="RefSeq" id="WP_261495690.1">
    <property type="nucleotide sequence ID" value="NZ_JAOCQF010000001.1"/>
</dbReference>
<dbReference type="EMBL" id="JAOCQF010000001">
    <property type="protein sequence ID" value="MCT8330054.1"/>
    <property type="molecule type" value="Genomic_DNA"/>
</dbReference>
<dbReference type="Gene3D" id="3.30.1330.60">
    <property type="entry name" value="OmpA-like domain"/>
    <property type="match status" value="1"/>
</dbReference>
<feature type="domain" description="OmpA-like" evidence="6">
    <location>
        <begin position="189"/>
        <end position="306"/>
    </location>
</feature>
<dbReference type="InterPro" id="IPR036737">
    <property type="entry name" value="OmpA-like_sf"/>
</dbReference>
<evidence type="ECO:0000256" key="1">
    <source>
        <dbReference type="ARBA" id="ARBA00004442"/>
    </source>
</evidence>
<evidence type="ECO:0000256" key="5">
    <source>
        <dbReference type="SAM" id="SignalP"/>
    </source>
</evidence>
<evidence type="ECO:0000313" key="7">
    <source>
        <dbReference type="EMBL" id="MCT8330054.1"/>
    </source>
</evidence>
<feature type="signal peptide" evidence="5">
    <location>
        <begin position="1"/>
        <end position="17"/>
    </location>
</feature>
<protein>
    <submittedName>
        <fullName evidence="7">OmpA family protein</fullName>
    </submittedName>
</protein>
<keyword evidence="3" id="KW-0998">Cell outer membrane</keyword>
<dbReference type="Pfam" id="PF00691">
    <property type="entry name" value="OmpA"/>
    <property type="match status" value="1"/>
</dbReference>
<dbReference type="InterPro" id="IPR006690">
    <property type="entry name" value="OMPA-like_CS"/>
</dbReference>
<keyword evidence="2 4" id="KW-0472">Membrane</keyword>
<keyword evidence="8" id="KW-1185">Reference proteome</keyword>
<dbReference type="InterPro" id="IPR050330">
    <property type="entry name" value="Bact_OuterMem_StrucFunc"/>
</dbReference>
<dbReference type="PROSITE" id="PS01068">
    <property type="entry name" value="OMPA_1"/>
    <property type="match status" value="1"/>
</dbReference>
<feature type="chain" id="PRO_5047293833" evidence="5">
    <location>
        <begin position="18"/>
        <end position="306"/>
    </location>
</feature>
<dbReference type="SUPFAM" id="SSF103088">
    <property type="entry name" value="OmpA-like"/>
    <property type="match status" value="1"/>
</dbReference>
<organism evidence="7 8">
    <name type="scientific">Albidovulum sediminis</name>
    <dbReference type="NCBI Taxonomy" id="3066345"/>
    <lineage>
        <taxon>Bacteria</taxon>
        <taxon>Pseudomonadati</taxon>
        <taxon>Pseudomonadota</taxon>
        <taxon>Alphaproteobacteria</taxon>
        <taxon>Rhodobacterales</taxon>
        <taxon>Paracoccaceae</taxon>
        <taxon>Albidovulum</taxon>
    </lineage>
</organism>
<accession>A0ABT2NME1</accession>
<evidence type="ECO:0000256" key="2">
    <source>
        <dbReference type="ARBA" id="ARBA00023136"/>
    </source>
</evidence>
<comment type="subcellular location">
    <subcellularLocation>
        <location evidence="1">Cell outer membrane</location>
    </subcellularLocation>
</comment>
<reference evidence="8" key="1">
    <citation type="submission" date="2023-07" db="EMBL/GenBank/DDBJ databases">
        <title>Defluviimonas sediminis sp. nov., isolated from mangrove sediment.</title>
        <authorList>
            <person name="Liu L."/>
            <person name="Li J."/>
            <person name="Huang Y."/>
            <person name="Pan J."/>
            <person name="Li M."/>
        </authorList>
    </citation>
    <scope>NUCLEOTIDE SEQUENCE [LARGE SCALE GENOMIC DNA]</scope>
    <source>
        <strain evidence="8">FT324</strain>
    </source>
</reference>
<gene>
    <name evidence="7" type="ORF">N5I32_11055</name>
</gene>
<dbReference type="PANTHER" id="PTHR30329:SF21">
    <property type="entry name" value="LIPOPROTEIN YIAD-RELATED"/>
    <property type="match status" value="1"/>
</dbReference>
<dbReference type="CDD" id="cd07185">
    <property type="entry name" value="OmpA_C-like"/>
    <property type="match status" value="1"/>
</dbReference>
<dbReference type="InterPro" id="IPR006664">
    <property type="entry name" value="OMP_bac"/>
</dbReference>
<dbReference type="Proteomes" id="UP001205601">
    <property type="component" value="Unassembled WGS sequence"/>
</dbReference>
<keyword evidence="5" id="KW-0732">Signal</keyword>
<dbReference type="PROSITE" id="PS51123">
    <property type="entry name" value="OMPA_2"/>
    <property type="match status" value="1"/>
</dbReference>
<name>A0ABT2NME1_9RHOB</name>